<keyword evidence="2" id="KW-1185">Reference proteome</keyword>
<dbReference type="Proteomes" id="UP000789920">
    <property type="component" value="Unassembled WGS sequence"/>
</dbReference>
<dbReference type="EMBL" id="CAJVQC010007249">
    <property type="protein sequence ID" value="CAG8576779.1"/>
    <property type="molecule type" value="Genomic_DNA"/>
</dbReference>
<comment type="caution">
    <text evidence="1">The sequence shown here is derived from an EMBL/GenBank/DDBJ whole genome shotgun (WGS) entry which is preliminary data.</text>
</comment>
<organism evidence="1 2">
    <name type="scientific">Racocetra persica</name>
    <dbReference type="NCBI Taxonomy" id="160502"/>
    <lineage>
        <taxon>Eukaryota</taxon>
        <taxon>Fungi</taxon>
        <taxon>Fungi incertae sedis</taxon>
        <taxon>Mucoromycota</taxon>
        <taxon>Glomeromycotina</taxon>
        <taxon>Glomeromycetes</taxon>
        <taxon>Diversisporales</taxon>
        <taxon>Gigasporaceae</taxon>
        <taxon>Racocetra</taxon>
    </lineage>
</organism>
<evidence type="ECO:0000313" key="2">
    <source>
        <dbReference type="Proteomes" id="UP000789920"/>
    </source>
</evidence>
<reference evidence="1" key="1">
    <citation type="submission" date="2021-06" db="EMBL/GenBank/DDBJ databases">
        <authorList>
            <person name="Kallberg Y."/>
            <person name="Tangrot J."/>
            <person name="Rosling A."/>
        </authorList>
    </citation>
    <scope>NUCLEOTIDE SEQUENCE</scope>
    <source>
        <strain evidence="1">MA461A</strain>
    </source>
</reference>
<sequence>MAETDKSYLIKVIRSQLCRIAEIGSELSVLVLAPTGAVAYNINGATIYLTLFIPLQIGNNIDLKIRCRMLNLIDIQLQQAFPKHKNEPFGGRSIIMIRDFGQLLLVLDFLIYAANVSRDPLSNSGIISYGQFREHSVAKVFAKHTSNQEAKKADFDIAKSLEAQFLLAKAVFIAFDNYNSSAIKTLEGVNVIPIVPIQCTWESKSGVLCSRTQIPVCLVWAITCLKFVPSLIFFLNLSVLKGFSELKTIKDYKIEKVKKND</sequence>
<protein>
    <submittedName>
        <fullName evidence="1">767_t:CDS:1</fullName>
    </submittedName>
</protein>
<evidence type="ECO:0000313" key="1">
    <source>
        <dbReference type="EMBL" id="CAG8576779.1"/>
    </source>
</evidence>
<proteinExistence type="predicted"/>
<accession>A0ACA9M8F9</accession>
<gene>
    <name evidence="1" type="ORF">RPERSI_LOCUS4972</name>
</gene>
<name>A0ACA9M8F9_9GLOM</name>